<feature type="domain" description="Helicase C-terminal" evidence="19">
    <location>
        <begin position="384"/>
        <end position="551"/>
    </location>
</feature>
<keyword evidence="5" id="KW-0217">Developmental protein</keyword>
<dbReference type="SMART" id="SM00847">
    <property type="entry name" value="HA2"/>
    <property type="match status" value="1"/>
</dbReference>
<dbReference type="InterPro" id="IPR011545">
    <property type="entry name" value="DEAD/DEAH_box_helicase_dom"/>
</dbReference>
<dbReference type="PANTHER" id="PTHR18934:SF113">
    <property type="entry name" value="ATP-DEPENDENT RNA HELICASE TDRD9"/>
    <property type="match status" value="1"/>
</dbReference>
<dbReference type="Gene3D" id="3.40.50.300">
    <property type="entry name" value="P-loop containing nucleotide triphosphate hydrolases"/>
    <property type="match status" value="2"/>
</dbReference>
<dbReference type="SMART" id="SM00333">
    <property type="entry name" value="TUDOR"/>
    <property type="match status" value="1"/>
</dbReference>
<comment type="catalytic activity">
    <reaction evidence="15">
        <text>ATP + H2O = ADP + phosphate + H(+)</text>
        <dbReference type="Rhea" id="RHEA:13065"/>
        <dbReference type="ChEBI" id="CHEBI:15377"/>
        <dbReference type="ChEBI" id="CHEBI:15378"/>
        <dbReference type="ChEBI" id="CHEBI:30616"/>
        <dbReference type="ChEBI" id="CHEBI:43474"/>
        <dbReference type="ChEBI" id="CHEBI:456216"/>
        <dbReference type="EC" id="3.6.4.13"/>
    </reaction>
</comment>
<feature type="region of interest" description="Disordered" evidence="16">
    <location>
        <begin position="888"/>
        <end position="925"/>
    </location>
</feature>
<dbReference type="InterPro" id="IPR002999">
    <property type="entry name" value="Tudor"/>
</dbReference>
<feature type="domain" description="Tudor" evidence="17">
    <location>
        <begin position="988"/>
        <end position="1052"/>
    </location>
</feature>
<evidence type="ECO:0000256" key="13">
    <source>
        <dbReference type="ARBA" id="ARBA00023158"/>
    </source>
</evidence>
<evidence type="ECO:0000256" key="4">
    <source>
        <dbReference type="ARBA" id="ARBA00013352"/>
    </source>
</evidence>
<feature type="domain" description="Helicase ATP-binding" evidence="18">
    <location>
        <begin position="147"/>
        <end position="313"/>
    </location>
</feature>
<dbReference type="SUPFAM" id="SSF63748">
    <property type="entry name" value="Tudor/PWWP/MBT"/>
    <property type="match status" value="1"/>
</dbReference>
<evidence type="ECO:0000256" key="14">
    <source>
        <dbReference type="ARBA" id="ARBA00023254"/>
    </source>
</evidence>
<dbReference type="GO" id="GO:0031047">
    <property type="term" value="P:regulatory ncRNA-mediated gene silencing"/>
    <property type="evidence" value="ECO:0007669"/>
    <property type="project" value="UniProtKB-KW"/>
</dbReference>
<dbReference type="InterPro" id="IPR007502">
    <property type="entry name" value="Helicase-assoc_dom"/>
</dbReference>
<evidence type="ECO:0000259" key="17">
    <source>
        <dbReference type="PROSITE" id="PS50304"/>
    </source>
</evidence>
<keyword evidence="13" id="KW-0943">RNA-mediated gene silencing</keyword>
<dbReference type="Gene3D" id="1.20.120.1080">
    <property type="match status" value="1"/>
</dbReference>
<dbReference type="InterPro" id="IPR027417">
    <property type="entry name" value="P-loop_NTPase"/>
</dbReference>
<dbReference type="PANTHER" id="PTHR18934">
    <property type="entry name" value="ATP-DEPENDENT RNA HELICASE"/>
    <property type="match status" value="1"/>
</dbReference>
<dbReference type="InterPro" id="IPR001650">
    <property type="entry name" value="Helicase_C-like"/>
</dbReference>
<name>A0AAE1KP69_PETCI</name>
<evidence type="ECO:0000256" key="8">
    <source>
        <dbReference type="ARBA" id="ARBA00022782"/>
    </source>
</evidence>
<dbReference type="PROSITE" id="PS50304">
    <property type="entry name" value="TUDOR"/>
    <property type="match status" value="1"/>
</dbReference>
<comment type="caution">
    <text evidence="20">The sequence shown here is derived from an EMBL/GenBank/DDBJ whole genome shotgun (WGS) entry which is preliminary data.</text>
</comment>
<keyword evidence="7" id="KW-0547">Nucleotide-binding</keyword>
<evidence type="ECO:0000256" key="9">
    <source>
        <dbReference type="ARBA" id="ARBA00022801"/>
    </source>
</evidence>
<evidence type="ECO:0000259" key="18">
    <source>
        <dbReference type="PROSITE" id="PS51192"/>
    </source>
</evidence>
<dbReference type="Pfam" id="PF00270">
    <property type="entry name" value="DEAD"/>
    <property type="match status" value="1"/>
</dbReference>
<evidence type="ECO:0000256" key="1">
    <source>
        <dbReference type="ARBA" id="ARBA00004496"/>
    </source>
</evidence>
<keyword evidence="14" id="KW-0469">Meiosis</keyword>
<dbReference type="InterPro" id="IPR035437">
    <property type="entry name" value="SNase_OB-fold_sf"/>
</dbReference>
<evidence type="ECO:0000259" key="19">
    <source>
        <dbReference type="PROSITE" id="PS51194"/>
    </source>
</evidence>
<evidence type="ECO:0000256" key="3">
    <source>
        <dbReference type="ARBA" id="ARBA00012552"/>
    </source>
</evidence>
<keyword evidence="21" id="KW-1185">Reference proteome</keyword>
<evidence type="ECO:0000256" key="2">
    <source>
        <dbReference type="ARBA" id="ARBA00008792"/>
    </source>
</evidence>
<protein>
    <recommendedName>
        <fullName evidence="4">Probable ATP-dependent RNA helicase spindle-E</fullName>
        <ecNumber evidence="3">3.6.4.13</ecNumber>
    </recommendedName>
</protein>
<dbReference type="GO" id="GO:0051321">
    <property type="term" value="P:meiotic cell cycle"/>
    <property type="evidence" value="ECO:0007669"/>
    <property type="project" value="UniProtKB-KW"/>
</dbReference>
<organism evidence="20 21">
    <name type="scientific">Petrolisthes cinctipes</name>
    <name type="common">Flat porcelain crab</name>
    <dbReference type="NCBI Taxonomy" id="88211"/>
    <lineage>
        <taxon>Eukaryota</taxon>
        <taxon>Metazoa</taxon>
        <taxon>Ecdysozoa</taxon>
        <taxon>Arthropoda</taxon>
        <taxon>Crustacea</taxon>
        <taxon>Multicrustacea</taxon>
        <taxon>Malacostraca</taxon>
        <taxon>Eumalacostraca</taxon>
        <taxon>Eucarida</taxon>
        <taxon>Decapoda</taxon>
        <taxon>Pleocyemata</taxon>
        <taxon>Anomura</taxon>
        <taxon>Galatheoidea</taxon>
        <taxon>Porcellanidae</taxon>
        <taxon>Petrolisthes</taxon>
    </lineage>
</organism>
<dbReference type="CDD" id="cd18791">
    <property type="entry name" value="SF2_C_RHA"/>
    <property type="match status" value="1"/>
</dbReference>
<evidence type="ECO:0000256" key="6">
    <source>
        <dbReference type="ARBA" id="ARBA00022490"/>
    </source>
</evidence>
<dbReference type="InterPro" id="IPR014001">
    <property type="entry name" value="Helicase_ATP-bd"/>
</dbReference>
<keyword evidence="10" id="KW-0347">Helicase</keyword>
<evidence type="ECO:0000256" key="16">
    <source>
        <dbReference type="SAM" id="MobiDB-lite"/>
    </source>
</evidence>
<accession>A0AAE1KP69</accession>
<dbReference type="GO" id="GO:0005524">
    <property type="term" value="F:ATP binding"/>
    <property type="evidence" value="ECO:0007669"/>
    <property type="project" value="UniProtKB-KW"/>
</dbReference>
<keyword evidence="12" id="KW-0744">Spermatogenesis</keyword>
<keyword evidence="11" id="KW-0067">ATP-binding</keyword>
<dbReference type="GO" id="GO:0005737">
    <property type="term" value="C:cytoplasm"/>
    <property type="evidence" value="ECO:0007669"/>
    <property type="project" value="UniProtKB-SubCell"/>
</dbReference>
<dbReference type="SMART" id="SM00490">
    <property type="entry name" value="HELICc"/>
    <property type="match status" value="1"/>
</dbReference>
<keyword evidence="8" id="KW-0221">Differentiation</keyword>
<dbReference type="Pfam" id="PF00567">
    <property type="entry name" value="TUDOR"/>
    <property type="match status" value="1"/>
</dbReference>
<feature type="compositionally biased region" description="Low complexity" evidence="16">
    <location>
        <begin position="889"/>
        <end position="904"/>
    </location>
</feature>
<comment type="subcellular location">
    <subcellularLocation>
        <location evidence="1">Cytoplasm</location>
    </subcellularLocation>
</comment>
<dbReference type="PROSITE" id="PS51194">
    <property type="entry name" value="HELICASE_CTER"/>
    <property type="match status" value="1"/>
</dbReference>
<dbReference type="EMBL" id="JAWQEG010001263">
    <property type="protein sequence ID" value="KAK3881076.1"/>
    <property type="molecule type" value="Genomic_DNA"/>
</dbReference>
<dbReference type="Pfam" id="PF00271">
    <property type="entry name" value="Helicase_C"/>
    <property type="match status" value="1"/>
</dbReference>
<keyword evidence="6" id="KW-0963">Cytoplasm</keyword>
<dbReference type="GO" id="GO:0003723">
    <property type="term" value="F:RNA binding"/>
    <property type="evidence" value="ECO:0007669"/>
    <property type="project" value="TreeGrafter"/>
</dbReference>
<dbReference type="Proteomes" id="UP001286313">
    <property type="component" value="Unassembled WGS sequence"/>
</dbReference>
<dbReference type="CDD" id="cd17917">
    <property type="entry name" value="DEXHc_RHA-like"/>
    <property type="match status" value="1"/>
</dbReference>
<evidence type="ECO:0000256" key="11">
    <source>
        <dbReference type="ARBA" id="ARBA00022840"/>
    </source>
</evidence>
<dbReference type="GO" id="GO:0016787">
    <property type="term" value="F:hydrolase activity"/>
    <property type="evidence" value="ECO:0007669"/>
    <property type="project" value="UniProtKB-KW"/>
</dbReference>
<gene>
    <name evidence="20" type="ORF">Pcinc_014472</name>
</gene>
<dbReference type="GO" id="GO:0007283">
    <property type="term" value="P:spermatogenesis"/>
    <property type="evidence" value="ECO:0007669"/>
    <property type="project" value="UniProtKB-KW"/>
</dbReference>
<evidence type="ECO:0000256" key="15">
    <source>
        <dbReference type="ARBA" id="ARBA00047984"/>
    </source>
</evidence>
<dbReference type="Pfam" id="PF21010">
    <property type="entry name" value="HA2_C"/>
    <property type="match status" value="1"/>
</dbReference>
<dbReference type="GO" id="GO:0003724">
    <property type="term" value="F:RNA helicase activity"/>
    <property type="evidence" value="ECO:0007669"/>
    <property type="project" value="UniProtKB-EC"/>
</dbReference>
<sequence>MSGEEGRQFTGSAEDYLDWFKGAKFEKVILPPSQTDGEGLPALENTPARLPLMPEYLRREQSRDYAQKYQEEFLKDMELAQQSGQNRKRSRRPTTIMDLETVTRAASDDENEDICDRKRTQVYLHYDFTKRDSQDSLPIFDVQKEILRHIYYYQVTVIKGETGCGKSTQVPQFILDEAVEEHRHCNIVVTQPRKIAAISLARRVCGERGWVVGKLVGYQVGLDTCLDSDTRLTYVTTEVLVQKLIRKRSLDHYTHIILDEVHERDQHTDFALLVVKKLLHTVSPKVKVILMSATIDASKFAKYFSTPMLGHLLPAPVISAGSATVHPIQTFYLEDLSPLCKHKPHVLPELPTVNPDEPRITEGMLKLATELIKCFDIIERQEEGLTETEFATRRGAVLAFLPGLSEIEEFVGLLDKEKNNFQWQMYPLHSSITKDEQQLVFTKPPLGFRKIIMSTNIAESSITVPDIKYVIDFCLTKELSCDVLTNFTSLKLVWTSRASCRQRAGRCGRVSPGRVYRLIPQRFFETLAPYATPELCRTPLSQVVLKTKILAMGEPHALLALALDPPLKADICRTVLVLKQMGALAVRSNGKMSEVDGDLTYLGQVVARLPVDPCLAKFIVLGYIFGCLRECVIIAAGLSQKSFHARPFQDELNAFLSKVSWAYGSFSDCFAVLNTYELWQNIQVKGEFQRPGGRQDQDWARHSYVQLSVLQDIHTLVKELHSRLKFLKITPRNKQNPPKHKQILIIKMCLAGAFFPQYYTRYIPEDYEREACRTLGGHDPFTTVVLGGLPPATNILYDAQIRTLFHQCSQNLQIYYDGSKAYLQFPRLGGSAGLGNHFQDIPGECPTALHLALKMRQIKRIRQGLTLTLFSHEESRSRMLEVLEHGNNEGAEGSLSSSALSERGSLPKRRATQPAPSLDVRFKPPILPTPTNHTWNVHISYVQSAGHFWVTSNEGNSASKLQEMQTRVEWSVRQGVADHVPHEMVTPGRPVIAEYTDPYDRITGYYRARVEEIFPDPDENTLRVLIFFVDYGNSEIVDAHTLRIMPASLVEQPMLAVECMLSEVKPIASSGDGSWGEKTTAWFRTRTLYRNFTVQIYSVVQGIVRARLLERDLRQGSFICLNDLLISLGYAVRAEEVYLSKQNHELRAIYSCVVEETDHESVTSDFSYLSLKFNSNPSSFAGKVKLHGPDSPLLLRFAALTRTGGSKIVRVDDQSVNSTAIDLEPQNRHDKLLLAASVTLDPSESGITLRNTTLMPSIPGITTLCLLLFSPVAELRVNEIGTHYTGALFGLGCHERSGVAIYPDDDIEYPFDINVTQNDLIMINKIRFLINAVMEEGEYVSDDMLVSTQKQLRDFITKLLDEKREYKEPEYYHQAYQWLRIPEEDILRPDTGGALDDPESSVFPLHCGIFLRPENLHEEIVSKLEELKMLKDRGQELVESEKCPLCDVTLSSLADIKLHFSTIGHKKAVSLWQQSHRTTSH</sequence>
<dbReference type="GO" id="GO:0030154">
    <property type="term" value="P:cell differentiation"/>
    <property type="evidence" value="ECO:0007669"/>
    <property type="project" value="UniProtKB-KW"/>
</dbReference>
<reference evidence="20" key="1">
    <citation type="submission" date="2023-10" db="EMBL/GenBank/DDBJ databases">
        <title>Genome assemblies of two species of porcelain crab, Petrolisthes cinctipes and Petrolisthes manimaculis (Anomura: Porcellanidae).</title>
        <authorList>
            <person name="Angst P."/>
        </authorList>
    </citation>
    <scope>NUCLEOTIDE SEQUENCE</scope>
    <source>
        <strain evidence="20">PB745_01</strain>
        <tissue evidence="20">Gill</tissue>
    </source>
</reference>
<evidence type="ECO:0000256" key="7">
    <source>
        <dbReference type="ARBA" id="ARBA00022741"/>
    </source>
</evidence>
<evidence type="ECO:0000256" key="10">
    <source>
        <dbReference type="ARBA" id="ARBA00022806"/>
    </source>
</evidence>
<evidence type="ECO:0000313" key="20">
    <source>
        <dbReference type="EMBL" id="KAK3881076.1"/>
    </source>
</evidence>
<dbReference type="PROSITE" id="PS51192">
    <property type="entry name" value="HELICASE_ATP_BIND_1"/>
    <property type="match status" value="1"/>
</dbReference>
<dbReference type="FunFam" id="3.40.50.300:FF:001760">
    <property type="entry name" value="ATP-dependent RNA helicase"/>
    <property type="match status" value="1"/>
</dbReference>
<proteinExistence type="inferred from homology"/>
<comment type="similarity">
    <text evidence="2">Belongs to the DEAD box helicase family. DEAH subfamily.</text>
</comment>
<dbReference type="Gene3D" id="2.30.30.140">
    <property type="match status" value="1"/>
</dbReference>
<dbReference type="SMART" id="SM00487">
    <property type="entry name" value="DEXDc"/>
    <property type="match status" value="1"/>
</dbReference>
<dbReference type="Gene3D" id="2.40.50.90">
    <property type="match status" value="1"/>
</dbReference>
<keyword evidence="9" id="KW-0378">Hydrolase</keyword>
<dbReference type="SUPFAM" id="SSF52540">
    <property type="entry name" value="P-loop containing nucleoside triphosphate hydrolases"/>
    <property type="match status" value="1"/>
</dbReference>
<evidence type="ECO:0000313" key="21">
    <source>
        <dbReference type="Proteomes" id="UP001286313"/>
    </source>
</evidence>
<dbReference type="EC" id="3.6.4.13" evidence="3"/>
<evidence type="ECO:0000256" key="12">
    <source>
        <dbReference type="ARBA" id="ARBA00022871"/>
    </source>
</evidence>
<evidence type="ECO:0000256" key="5">
    <source>
        <dbReference type="ARBA" id="ARBA00022473"/>
    </source>
</evidence>